<dbReference type="InterPro" id="IPR002018">
    <property type="entry name" value="CarbesteraseB"/>
</dbReference>
<feature type="domain" description="Carboxylesterase type B" evidence="1">
    <location>
        <begin position="6"/>
        <end position="481"/>
    </location>
</feature>
<evidence type="ECO:0000313" key="3">
    <source>
        <dbReference type="Proteomes" id="UP000199119"/>
    </source>
</evidence>
<dbReference type="Gene3D" id="3.40.50.1820">
    <property type="entry name" value="alpha/beta hydrolase"/>
    <property type="match status" value="1"/>
</dbReference>
<proteinExistence type="predicted"/>
<dbReference type="Pfam" id="PF00135">
    <property type="entry name" value="COesterase"/>
    <property type="match status" value="1"/>
</dbReference>
<dbReference type="RefSeq" id="WP_092939780.1">
    <property type="nucleotide sequence ID" value="NZ_FONX01000007.1"/>
</dbReference>
<name>A0A1I2EIQ6_9BURK</name>
<organism evidence="2 3">
    <name type="scientific">Paracidovorax wautersii</name>
    <dbReference type="NCBI Taxonomy" id="1177982"/>
    <lineage>
        <taxon>Bacteria</taxon>
        <taxon>Pseudomonadati</taxon>
        <taxon>Pseudomonadota</taxon>
        <taxon>Betaproteobacteria</taxon>
        <taxon>Burkholderiales</taxon>
        <taxon>Comamonadaceae</taxon>
        <taxon>Paracidovorax</taxon>
    </lineage>
</organism>
<evidence type="ECO:0000313" key="2">
    <source>
        <dbReference type="EMBL" id="SFE92573.1"/>
    </source>
</evidence>
<dbReference type="SUPFAM" id="SSF53474">
    <property type="entry name" value="alpha/beta-Hydrolases"/>
    <property type="match status" value="1"/>
</dbReference>
<dbReference type="STRING" id="1177982.SAMN04489711_107146"/>
<dbReference type="InterPro" id="IPR029058">
    <property type="entry name" value="AB_hydrolase_fold"/>
</dbReference>
<dbReference type="PANTHER" id="PTHR11559">
    <property type="entry name" value="CARBOXYLESTERASE"/>
    <property type="match status" value="1"/>
</dbReference>
<dbReference type="EMBL" id="FONX01000007">
    <property type="protein sequence ID" value="SFE92573.1"/>
    <property type="molecule type" value="Genomic_DNA"/>
</dbReference>
<evidence type="ECO:0000259" key="1">
    <source>
        <dbReference type="Pfam" id="PF00135"/>
    </source>
</evidence>
<keyword evidence="3" id="KW-1185">Reference proteome</keyword>
<dbReference type="OrthoDB" id="9775851at2"/>
<dbReference type="InterPro" id="IPR050309">
    <property type="entry name" value="Type-B_Carboxylest/Lipase"/>
</dbReference>
<dbReference type="Proteomes" id="UP000199119">
    <property type="component" value="Unassembled WGS sequence"/>
</dbReference>
<dbReference type="AlphaFoldDB" id="A0A1I2EIQ6"/>
<reference evidence="3" key="1">
    <citation type="submission" date="2016-10" db="EMBL/GenBank/DDBJ databases">
        <authorList>
            <person name="Varghese N."/>
            <person name="Submissions S."/>
        </authorList>
    </citation>
    <scope>NUCLEOTIDE SEQUENCE [LARGE SCALE GENOMIC DNA]</scope>
    <source>
        <strain evidence="3">DSM 27981</strain>
    </source>
</reference>
<sequence>MREPSETIVHTLFGALRGDAHDGVACFRRVPYAPAPVGPGRFAPPGEPPCWAGVREARSPGTVAPQLPSRLDAVMGAYPADMDEDCLHLDIWTPWPDGALPAAPAPVLVFLHGGAFMTGGGSLPCYDGALLARRAGIVVVNASYRLGLFGFLAHPGFAPANLGLRDQRAAVRWVSRAIGAFGGDAGNITVAGQSVGAFGVAALLAEPSCRGLFQRAILMSAPLGLALPRALAAPPTAEALLRALGRDPADLEPLRTLPVADLLGALDRVQQAGRLEPPLVPGDMTPPFLPAIDGDWLARDPLDALREGAGAWCDTLVGTTRDEYAAFSHGNPSFERFTAAELWTEYARLHGERAQEALACARARLAPADPGSVLSALRGDEIFTGPAVDLARAQARHGARSYLYQFDWSAPQSGLGACHCIDLPFLFGNFGTWQAAPMLQGAGARELQDLSSIFQGALCDFIRTGSPDGGSRPRWPQFGHNGARMHFDARVGASADC</sequence>
<protein>
    <submittedName>
        <fullName evidence="2">Para-nitrobenzyl esterase</fullName>
    </submittedName>
</protein>
<accession>A0A1I2EIQ6</accession>
<gene>
    <name evidence="2" type="ORF">SAMN04489711_107146</name>
</gene>